<feature type="domain" description="Ubiquitin-like" evidence="4">
    <location>
        <begin position="71"/>
        <end position="108"/>
    </location>
</feature>
<evidence type="ECO:0000256" key="2">
    <source>
        <dbReference type="ARBA" id="ARBA00022490"/>
    </source>
</evidence>
<evidence type="ECO:0000259" key="4">
    <source>
        <dbReference type="PROSITE" id="PS50053"/>
    </source>
</evidence>
<dbReference type="PANTHER" id="PTHR46555">
    <property type="entry name" value="UBIQUITIN-LIKE PROTEIN 4A"/>
    <property type="match status" value="1"/>
</dbReference>
<dbReference type="PROSITE" id="PS50053">
    <property type="entry name" value="UBIQUITIN_2"/>
    <property type="match status" value="1"/>
</dbReference>
<dbReference type="InterPro" id="IPR029071">
    <property type="entry name" value="Ubiquitin-like_domsf"/>
</dbReference>
<dbReference type="SUPFAM" id="SSF54236">
    <property type="entry name" value="Ubiquitin-like"/>
    <property type="match status" value="1"/>
</dbReference>
<dbReference type="Pfam" id="PF00240">
    <property type="entry name" value="ubiquitin"/>
    <property type="match status" value="1"/>
</dbReference>
<name>A0AA40IC46_CNENI</name>
<protein>
    <recommendedName>
        <fullName evidence="4">Ubiquitin-like domain-containing protein</fullName>
    </recommendedName>
</protein>
<dbReference type="InterPro" id="IPR041421">
    <property type="entry name" value="Ubl4_C_TUGS"/>
</dbReference>
<dbReference type="EMBL" id="JAULJE010000001">
    <property type="protein sequence ID" value="KAK1346325.1"/>
    <property type="molecule type" value="Genomic_DNA"/>
</dbReference>
<evidence type="ECO:0000256" key="1">
    <source>
        <dbReference type="ARBA" id="ARBA00004514"/>
    </source>
</evidence>
<dbReference type="Gene3D" id="3.10.20.90">
    <property type="entry name" value="Phosphatidylinositol 3-kinase Catalytic Subunit, Chain A, domain 1"/>
    <property type="match status" value="1"/>
</dbReference>
<dbReference type="Proteomes" id="UP001177744">
    <property type="component" value="Unassembled WGS sequence"/>
</dbReference>
<evidence type="ECO:0000256" key="3">
    <source>
        <dbReference type="SAM" id="MobiDB-lite"/>
    </source>
</evidence>
<keyword evidence="6" id="KW-1185">Reference proteome</keyword>
<dbReference type="InterPro" id="IPR047154">
    <property type="entry name" value="UBL4A-like"/>
</dbReference>
<accession>A0AA40IC46</accession>
<dbReference type="GO" id="GO:0071816">
    <property type="term" value="P:tail-anchored membrane protein insertion into ER membrane"/>
    <property type="evidence" value="ECO:0007669"/>
    <property type="project" value="TreeGrafter"/>
</dbReference>
<feature type="region of interest" description="Disordered" evidence="3">
    <location>
        <begin position="32"/>
        <end position="68"/>
    </location>
</feature>
<organism evidence="5 6">
    <name type="scientific">Cnephaeus nilssonii</name>
    <name type="common">Northern bat</name>
    <name type="synonym">Eptesicus nilssonii</name>
    <dbReference type="NCBI Taxonomy" id="3371016"/>
    <lineage>
        <taxon>Eukaryota</taxon>
        <taxon>Metazoa</taxon>
        <taxon>Chordata</taxon>
        <taxon>Craniata</taxon>
        <taxon>Vertebrata</taxon>
        <taxon>Euteleostomi</taxon>
        <taxon>Mammalia</taxon>
        <taxon>Eutheria</taxon>
        <taxon>Laurasiatheria</taxon>
        <taxon>Chiroptera</taxon>
        <taxon>Yangochiroptera</taxon>
        <taxon>Vespertilionidae</taxon>
        <taxon>Cnephaeus</taxon>
    </lineage>
</organism>
<proteinExistence type="predicted"/>
<dbReference type="GO" id="GO:0051087">
    <property type="term" value="F:protein-folding chaperone binding"/>
    <property type="evidence" value="ECO:0007669"/>
    <property type="project" value="TreeGrafter"/>
</dbReference>
<gene>
    <name evidence="5" type="ORF">QTO34_000179</name>
</gene>
<dbReference type="InterPro" id="IPR000626">
    <property type="entry name" value="Ubiquitin-like_dom"/>
</dbReference>
<dbReference type="GO" id="GO:0071818">
    <property type="term" value="C:BAT3 complex"/>
    <property type="evidence" value="ECO:0007669"/>
    <property type="project" value="TreeGrafter"/>
</dbReference>
<dbReference type="AlphaFoldDB" id="A0AA40IC46"/>
<dbReference type="PANTHER" id="PTHR46555:SF1">
    <property type="entry name" value="UBIQUITIN-LIKE PROTEIN 4A"/>
    <property type="match status" value="1"/>
</dbReference>
<dbReference type="Pfam" id="PF17840">
    <property type="entry name" value="Tugs"/>
    <property type="match status" value="1"/>
</dbReference>
<keyword evidence="2" id="KW-0963">Cytoplasm</keyword>
<comment type="caution">
    <text evidence="5">The sequence shown here is derived from an EMBL/GenBank/DDBJ whole genome shotgun (WGS) entry which is preliminary data.</text>
</comment>
<dbReference type="GO" id="GO:0006620">
    <property type="term" value="P:post-translational protein targeting to endoplasmic reticulum membrane"/>
    <property type="evidence" value="ECO:0007669"/>
    <property type="project" value="InterPro"/>
</dbReference>
<comment type="subcellular location">
    <subcellularLocation>
        <location evidence="1">Cytoplasm</location>
        <location evidence="1">Cytosol</location>
    </subcellularLocation>
</comment>
<reference evidence="5" key="1">
    <citation type="submission" date="2023-06" db="EMBL/GenBank/DDBJ databases">
        <title>Reference genome for the Northern bat (Eptesicus nilssonii), a most northern bat species.</title>
        <authorList>
            <person name="Laine V.N."/>
            <person name="Pulliainen A.T."/>
            <person name="Lilley T.M."/>
        </authorList>
    </citation>
    <scope>NUCLEOTIDE SEQUENCE</scope>
    <source>
        <strain evidence="5">BLF_Eptnil</strain>
        <tissue evidence="5">Kidney</tissue>
    </source>
</reference>
<evidence type="ECO:0000313" key="5">
    <source>
        <dbReference type="EMBL" id="KAK1346325.1"/>
    </source>
</evidence>
<evidence type="ECO:0000313" key="6">
    <source>
        <dbReference type="Proteomes" id="UP001177744"/>
    </source>
</evidence>
<sequence length="271" mass="28846">MQLTVKALQGRECSLQVASPSPRCPPCPGLRAGLRVGSGRRAGGRAAALGRPGEPPASGAAGSTPAPALGQVSEDELVSTLKQLVSEKLNVPVRQQRLLFKGKALAGNGEEEVTGEPCVKSWSGVQAELGLGHRPLDPRGDATAIPEAAPTAVGHDFIDPFLADGKRLSDYSIGPNSKLNLVVKPLEKVLLEESAPQKVAEAPPLRPPAWQLIAKVLARHFSASDASRVLDQLQRDYEKSLSRLTLDDIERLASRFLHPEATEVKEKGFSK</sequence>